<evidence type="ECO:0000313" key="4">
    <source>
        <dbReference type="Proteomes" id="UP000262969"/>
    </source>
</evidence>
<gene>
    <name evidence="3" type="ORF">DHW61_17920</name>
</gene>
<evidence type="ECO:0000259" key="2">
    <source>
        <dbReference type="Pfam" id="PF20434"/>
    </source>
</evidence>
<evidence type="ECO:0000256" key="1">
    <source>
        <dbReference type="ARBA" id="ARBA00022801"/>
    </source>
</evidence>
<feature type="domain" description="BD-FAE-like" evidence="2">
    <location>
        <begin position="34"/>
        <end position="220"/>
    </location>
</feature>
<dbReference type="InterPro" id="IPR050300">
    <property type="entry name" value="GDXG_lipolytic_enzyme"/>
</dbReference>
<dbReference type="PANTHER" id="PTHR48081:SF6">
    <property type="entry name" value="PEPTIDASE S9 PROLYL OLIGOPEPTIDASE CATALYTIC DOMAIN-CONTAINING PROTEIN"/>
    <property type="match status" value="1"/>
</dbReference>
<evidence type="ECO:0000313" key="3">
    <source>
        <dbReference type="EMBL" id="HCL04256.1"/>
    </source>
</evidence>
<dbReference type="EMBL" id="DPVV01000583">
    <property type="protein sequence ID" value="HCL04256.1"/>
    <property type="molecule type" value="Genomic_DNA"/>
</dbReference>
<sequence>MKHEVIDIKLEGYELSECAKLYTYVLDNTPQVDSNRKRPAVIICPGGGYSRTSDREAEPIAIQYLAAGFHAFVLRYHVAPVEYPVALLELAASIKLVREHAAEWNVDPDCIVVSGFSAGGHLAGSLGVFWTEDFLSQTLKTSKEMLKPNGCVLCYPVITSGEFAHRDSFLRLLGEQYDTLVDKMSLEKQVNENMPPVFLWHTYTDAAVPVENSLLLLSALRKNNISVEFHMYPVGGHGLALANEETKNSDGRGVTPECQGWIHLATDWVRRLGDKLC</sequence>
<organism evidence="3 4">
    <name type="scientific">Lachnoclostridium phytofermentans</name>
    <dbReference type="NCBI Taxonomy" id="66219"/>
    <lineage>
        <taxon>Bacteria</taxon>
        <taxon>Bacillati</taxon>
        <taxon>Bacillota</taxon>
        <taxon>Clostridia</taxon>
        <taxon>Lachnospirales</taxon>
        <taxon>Lachnospiraceae</taxon>
    </lineage>
</organism>
<protein>
    <submittedName>
        <fullName evidence="3">Acetylesterase</fullName>
    </submittedName>
</protein>
<dbReference type="Pfam" id="PF20434">
    <property type="entry name" value="BD-FAE"/>
    <property type="match status" value="1"/>
</dbReference>
<name>A0A3D2XBB0_9FIRM</name>
<dbReference type="Gene3D" id="3.40.50.1820">
    <property type="entry name" value="alpha/beta hydrolase"/>
    <property type="match status" value="1"/>
</dbReference>
<proteinExistence type="predicted"/>
<dbReference type="AlphaFoldDB" id="A0A3D2XBB0"/>
<comment type="caution">
    <text evidence="3">The sequence shown here is derived from an EMBL/GenBank/DDBJ whole genome shotgun (WGS) entry which is preliminary data.</text>
</comment>
<accession>A0A3D2XBB0</accession>
<dbReference type="InterPro" id="IPR029058">
    <property type="entry name" value="AB_hydrolase_fold"/>
</dbReference>
<dbReference type="Proteomes" id="UP000262969">
    <property type="component" value="Unassembled WGS sequence"/>
</dbReference>
<dbReference type="GO" id="GO:0016787">
    <property type="term" value="F:hydrolase activity"/>
    <property type="evidence" value="ECO:0007669"/>
    <property type="project" value="UniProtKB-KW"/>
</dbReference>
<dbReference type="PANTHER" id="PTHR48081">
    <property type="entry name" value="AB HYDROLASE SUPERFAMILY PROTEIN C4A8.06C"/>
    <property type="match status" value="1"/>
</dbReference>
<reference evidence="3 4" key="1">
    <citation type="journal article" date="2018" name="Nat. Biotechnol.">
        <title>A standardized bacterial taxonomy based on genome phylogeny substantially revises the tree of life.</title>
        <authorList>
            <person name="Parks D.H."/>
            <person name="Chuvochina M."/>
            <person name="Waite D.W."/>
            <person name="Rinke C."/>
            <person name="Skarshewski A."/>
            <person name="Chaumeil P.A."/>
            <person name="Hugenholtz P."/>
        </authorList>
    </citation>
    <scope>NUCLEOTIDE SEQUENCE [LARGE SCALE GENOMIC DNA]</scope>
    <source>
        <strain evidence="3">UBA11728</strain>
    </source>
</reference>
<dbReference type="InterPro" id="IPR049492">
    <property type="entry name" value="BD-FAE-like_dom"/>
</dbReference>
<keyword evidence="1" id="KW-0378">Hydrolase</keyword>
<dbReference type="SUPFAM" id="SSF53474">
    <property type="entry name" value="alpha/beta-Hydrolases"/>
    <property type="match status" value="1"/>
</dbReference>